<dbReference type="PANTHER" id="PTHR30096">
    <property type="entry name" value="4,5-DOPA DIOXYGENASE EXTRADIOL-LIKE PROTEIN"/>
    <property type="match status" value="1"/>
</dbReference>
<accession>A0A397W5Y6</accession>
<evidence type="ECO:0000256" key="5">
    <source>
        <dbReference type="ARBA" id="ARBA00023002"/>
    </source>
</evidence>
<evidence type="ECO:0000256" key="2">
    <source>
        <dbReference type="ARBA" id="ARBA00007581"/>
    </source>
</evidence>
<keyword evidence="4" id="KW-0862">Zinc</keyword>
<dbReference type="InterPro" id="IPR004183">
    <property type="entry name" value="Xdiol_dOase_suB"/>
</dbReference>
<dbReference type="GO" id="GO:0008198">
    <property type="term" value="F:ferrous iron binding"/>
    <property type="evidence" value="ECO:0007669"/>
    <property type="project" value="InterPro"/>
</dbReference>
<comment type="cofactor">
    <cofactor evidence="1">
        <name>Zn(2+)</name>
        <dbReference type="ChEBI" id="CHEBI:29105"/>
    </cofactor>
</comment>
<keyword evidence="8" id="KW-1185">Reference proteome</keyword>
<sequence>MSSDTSSRLPCYFISHGGPTLVIDYKNDEYKFYQQWGNKVLKEIKPKAIVVISAHWEAIGEIRVGKFEGETPIIYDFGGFAEELYRQKYQSKGSQELADKIIDILKKAEFKVTADTTRGLDHGVWVPLKVAIPNPKDLPIVQVSLTRQASYEYNVKVGRALAPLRDEGILIIGSGMMVHNLRDTFSRFNRETNTFSRDVLPYTVPFERDLDKIVIDSKGEEREKQLIKLIDHPLLRQAHPTDEHFVPIHVAAGAAGQDPGKKIFESCFGGMSWGSVEFCASE</sequence>
<evidence type="ECO:0000256" key="1">
    <source>
        <dbReference type="ARBA" id="ARBA00001947"/>
    </source>
</evidence>
<reference evidence="7 8" key="1">
    <citation type="submission" date="2018-06" db="EMBL/GenBank/DDBJ databases">
        <title>Comparative genomics reveals the genomic features of Rhizophagus irregularis, R. cerebriforme, R. diaphanum and Gigaspora rosea, and their symbiotic lifestyle signature.</title>
        <authorList>
            <person name="Morin E."/>
            <person name="San Clemente H."/>
            <person name="Chen E.C.H."/>
            <person name="De La Providencia I."/>
            <person name="Hainaut M."/>
            <person name="Kuo A."/>
            <person name="Kohler A."/>
            <person name="Murat C."/>
            <person name="Tang N."/>
            <person name="Roy S."/>
            <person name="Loubradou J."/>
            <person name="Henrissat B."/>
            <person name="Grigoriev I.V."/>
            <person name="Corradi N."/>
            <person name="Roux C."/>
            <person name="Martin F.M."/>
        </authorList>
    </citation>
    <scope>NUCLEOTIDE SEQUENCE [LARGE SCALE GENOMIC DNA]</scope>
    <source>
        <strain evidence="7 8">DAOM 194757</strain>
    </source>
</reference>
<dbReference type="InterPro" id="IPR014436">
    <property type="entry name" value="Extradiol_dOase_DODA"/>
</dbReference>
<dbReference type="OrthoDB" id="7396853at2759"/>
<dbReference type="AlphaFoldDB" id="A0A397W5Y6"/>
<dbReference type="Gene3D" id="3.40.830.10">
    <property type="entry name" value="LigB-like"/>
    <property type="match status" value="1"/>
</dbReference>
<organism evidence="7 8">
    <name type="scientific">Gigaspora rosea</name>
    <dbReference type="NCBI Taxonomy" id="44941"/>
    <lineage>
        <taxon>Eukaryota</taxon>
        <taxon>Fungi</taxon>
        <taxon>Fungi incertae sedis</taxon>
        <taxon>Mucoromycota</taxon>
        <taxon>Glomeromycotina</taxon>
        <taxon>Glomeromycetes</taxon>
        <taxon>Diversisporales</taxon>
        <taxon>Gigasporaceae</taxon>
        <taxon>Gigaspora</taxon>
    </lineage>
</organism>
<dbReference type="PANTHER" id="PTHR30096:SF0">
    <property type="entry name" value="4,5-DOPA DIOXYGENASE EXTRADIOL-LIKE PROTEIN"/>
    <property type="match status" value="1"/>
</dbReference>
<proteinExistence type="inferred from homology"/>
<keyword evidence="7" id="KW-0223">Dioxygenase</keyword>
<keyword evidence="5" id="KW-0560">Oxidoreductase</keyword>
<dbReference type="STRING" id="44941.A0A397W5Y6"/>
<protein>
    <submittedName>
        <fullName evidence="7">Extradiol ring-cleavage dioxygenase</fullName>
    </submittedName>
</protein>
<feature type="domain" description="Extradiol ring-cleavage dioxygenase class III enzyme subunit B" evidence="6">
    <location>
        <begin position="11"/>
        <end position="263"/>
    </location>
</feature>
<dbReference type="GO" id="GO:0008270">
    <property type="term" value="F:zinc ion binding"/>
    <property type="evidence" value="ECO:0007669"/>
    <property type="project" value="InterPro"/>
</dbReference>
<comment type="similarity">
    <text evidence="2">Belongs to the DODA-type extradiol aromatic ring-opening dioxygenase family.</text>
</comment>
<evidence type="ECO:0000256" key="3">
    <source>
        <dbReference type="ARBA" id="ARBA00022723"/>
    </source>
</evidence>
<evidence type="ECO:0000256" key="4">
    <source>
        <dbReference type="ARBA" id="ARBA00022833"/>
    </source>
</evidence>
<gene>
    <name evidence="7" type="ORF">C2G38_2133864</name>
</gene>
<keyword evidence="3" id="KW-0479">Metal-binding</keyword>
<dbReference type="PIRSF" id="PIRSF006157">
    <property type="entry name" value="Doxgns_DODA"/>
    <property type="match status" value="1"/>
</dbReference>
<dbReference type="EMBL" id="QKWP01000050">
    <property type="protein sequence ID" value="RIB28997.1"/>
    <property type="molecule type" value="Genomic_DNA"/>
</dbReference>
<evidence type="ECO:0000259" key="6">
    <source>
        <dbReference type="Pfam" id="PF02900"/>
    </source>
</evidence>
<dbReference type="Proteomes" id="UP000266673">
    <property type="component" value="Unassembled WGS sequence"/>
</dbReference>
<dbReference type="Pfam" id="PF02900">
    <property type="entry name" value="LigB"/>
    <property type="match status" value="1"/>
</dbReference>
<name>A0A397W5Y6_9GLOM</name>
<evidence type="ECO:0000313" key="8">
    <source>
        <dbReference type="Proteomes" id="UP000266673"/>
    </source>
</evidence>
<comment type="caution">
    <text evidence="7">The sequence shown here is derived from an EMBL/GenBank/DDBJ whole genome shotgun (WGS) entry which is preliminary data.</text>
</comment>
<dbReference type="CDD" id="cd07363">
    <property type="entry name" value="45_DOPA_Dioxygenase"/>
    <property type="match status" value="1"/>
</dbReference>
<dbReference type="GO" id="GO:0016702">
    <property type="term" value="F:oxidoreductase activity, acting on single donors with incorporation of molecular oxygen, incorporation of two atoms of oxygen"/>
    <property type="evidence" value="ECO:0007669"/>
    <property type="project" value="UniProtKB-ARBA"/>
</dbReference>
<dbReference type="SUPFAM" id="SSF53213">
    <property type="entry name" value="LigB-like"/>
    <property type="match status" value="1"/>
</dbReference>
<evidence type="ECO:0000313" key="7">
    <source>
        <dbReference type="EMBL" id="RIB28997.1"/>
    </source>
</evidence>